<evidence type="ECO:0000256" key="2">
    <source>
        <dbReference type="ARBA" id="ARBA00022676"/>
    </source>
</evidence>
<dbReference type="GO" id="GO:0016810">
    <property type="term" value="F:hydrolase activity, acting on carbon-nitrogen (but not peptide) bonds"/>
    <property type="evidence" value="ECO:0007669"/>
    <property type="project" value="InterPro"/>
</dbReference>
<sequence>MERQIFQTDSRRRWRRFKWTMRFFATIMVLLLVVFITMFAMEGSPNLPFHHDYRSALTASKPFMKDNKTAQSYQALRDKFLESRMHNNYMDDYRRDHRFVGHGDKVTEKFINEWGDPRIGVRAAWYVNWDTHSLTSLKRGMKQLNMVIPEWFFINPATDRLETRIDNKALREMRQAGVPVLPMLTNNYGGDFNPQAIGRIMSDKNKRNKFVNSLLTTCRRYHFEGINIDLEELNITDNALLTNFVAELYRTFHANNMYVTQDVMPFNDDYDMQQLARYNDYLFLMAYDEHNTTSAPGDVASQHWMEKATDWAAKNIPNDKLVLGLANYGYDWADGGDCNTVSYDQTIANAYGANATLLFDDDTYNLHYSYTDDDNVKHQVYFTDAATIFNNMRFGTTYHLAGFAMWRLGTEDSRVWNFYGKDLAWEQVKRWNLNNIFALSGYNDVNYVGSGEVLSVESEPHPGHVSLSIDTDDQLIAEENYITLPSAYTVAKLGHCGPKDLILTFDDGPDARWTPQVLRTLKHYRVPGAFFMVGLQMEKNLPLVKKVYDSGNTIGNHTFTHHNVIENSDDRTYAELKLTRMLVESITGHSTTLFRAPYNADADPTQREEIEPMILASRRNYLFVGEEVDPNDWQPGITADEIYHRVIDGVHHGDGHIILLHDAGGVTRKPTMEALPRIIATLQREGYRFISLEKYLGMSRQQLMPEIPKGETYYAMQANLTLAEIIYHTSDFLTALFVVFLVLGFLRLAFMYFLMIKEKRAEHRRHYPALTKGNAPHVSIIVPAYNEEVNCVRTVSNLLKEDYPSFDVIFVDDGSKDHTLERIHEAFDGNQRVQILGKANGGKASALNYGIAHTTAEYVVCIDADTQLRPDAVSRLMQHFLLDDAHSIGAVAGNVKVGNQRNMLTRWQAIEYTTSQNFDRMAYSYINAITVVPGAIGAFRKEAIEKAGGLTTDTLAEDCDLTMRINEAGYRIENESYAVAMTEAPENVRQFVKQRVRWCFGVMQTFWKHRSSLFNPRKKGFGLWAMPNILVFQYIIPTFSPLADVLMFIGLFSGNAMQIFLYYLLFLLVDASVSIMAYIFEHEKLWVLLWIIPQRFFYRWIMYFVLFKSYIKAIKGELQSWGVLKRTGHVKA</sequence>
<keyword evidence="2" id="KW-0328">Glycosyltransferase</keyword>
<accession>A0A9R1C8B2</accession>
<gene>
    <name evidence="7" type="ORF">PRLR5076_07350</name>
</gene>
<dbReference type="SUPFAM" id="SSF53448">
    <property type="entry name" value="Nucleotide-diphospho-sugar transferases"/>
    <property type="match status" value="1"/>
</dbReference>
<keyword evidence="8" id="KW-1185">Reference proteome</keyword>
<dbReference type="Gene3D" id="3.90.550.10">
    <property type="entry name" value="Spore Coat Polysaccharide Biosynthesis Protein SpsA, Chain A"/>
    <property type="match status" value="1"/>
</dbReference>
<dbReference type="InterPro" id="IPR017853">
    <property type="entry name" value="GH"/>
</dbReference>
<dbReference type="GeneID" id="72468788"/>
<keyword evidence="4" id="KW-0812">Transmembrane</keyword>
<dbReference type="GO" id="GO:0008061">
    <property type="term" value="F:chitin binding"/>
    <property type="evidence" value="ECO:0007669"/>
    <property type="project" value="InterPro"/>
</dbReference>
<dbReference type="PROSITE" id="PS51910">
    <property type="entry name" value="GH18_2"/>
    <property type="match status" value="1"/>
</dbReference>
<dbReference type="SUPFAM" id="SSF51445">
    <property type="entry name" value="(Trans)glycosidases"/>
    <property type="match status" value="1"/>
</dbReference>
<organism evidence="7 8">
    <name type="scientific">Prevotella lacticifex</name>
    <dbReference type="NCBI Taxonomy" id="2854755"/>
    <lineage>
        <taxon>Bacteria</taxon>
        <taxon>Pseudomonadati</taxon>
        <taxon>Bacteroidota</taxon>
        <taxon>Bacteroidia</taxon>
        <taxon>Bacteroidales</taxon>
        <taxon>Prevotellaceae</taxon>
        <taxon>Prevotella</taxon>
    </lineage>
</organism>
<dbReference type="Pfam" id="PF13641">
    <property type="entry name" value="Glyco_tranf_2_3"/>
    <property type="match status" value="1"/>
</dbReference>
<dbReference type="InterPro" id="IPR011330">
    <property type="entry name" value="Glyco_hydro/deAcase_b/a-brl"/>
</dbReference>
<dbReference type="GO" id="GO:0016757">
    <property type="term" value="F:glycosyltransferase activity"/>
    <property type="evidence" value="ECO:0007669"/>
    <property type="project" value="UniProtKB-KW"/>
</dbReference>
<comment type="caution">
    <text evidence="7">The sequence shown here is derived from an EMBL/GenBank/DDBJ whole genome shotgun (WGS) entry which is preliminary data.</text>
</comment>
<dbReference type="Pfam" id="PF01522">
    <property type="entry name" value="Polysacc_deac_1"/>
    <property type="match status" value="1"/>
</dbReference>
<dbReference type="AlphaFoldDB" id="A0A9R1C8B2"/>
<dbReference type="InterPro" id="IPR002509">
    <property type="entry name" value="NODB_dom"/>
</dbReference>
<evidence type="ECO:0000256" key="4">
    <source>
        <dbReference type="SAM" id="Phobius"/>
    </source>
</evidence>
<keyword evidence="3 7" id="KW-0808">Transferase</keyword>
<evidence type="ECO:0000256" key="1">
    <source>
        <dbReference type="ARBA" id="ARBA00006739"/>
    </source>
</evidence>
<dbReference type="InterPro" id="IPR029070">
    <property type="entry name" value="Chitinase_insertion_sf"/>
</dbReference>
<dbReference type="Gene3D" id="3.20.20.370">
    <property type="entry name" value="Glycoside hydrolase/deacetylase"/>
    <property type="match status" value="1"/>
</dbReference>
<name>A0A9R1C8B2_9BACT</name>
<feature type="transmembrane region" description="Helical" evidence="4">
    <location>
        <begin position="21"/>
        <end position="41"/>
    </location>
</feature>
<dbReference type="SMART" id="SM00636">
    <property type="entry name" value="Glyco_18"/>
    <property type="match status" value="1"/>
</dbReference>
<feature type="transmembrane region" description="Helical" evidence="4">
    <location>
        <begin position="1087"/>
        <end position="1106"/>
    </location>
</feature>
<dbReference type="InterPro" id="IPR001223">
    <property type="entry name" value="Glyco_hydro18_cat"/>
</dbReference>
<evidence type="ECO:0000259" key="5">
    <source>
        <dbReference type="PROSITE" id="PS51677"/>
    </source>
</evidence>
<proteinExistence type="inferred from homology"/>
<dbReference type="PANTHER" id="PTHR43630:SF1">
    <property type="entry name" value="POLY-BETA-1,6-N-ACETYL-D-GLUCOSAMINE SYNTHASE"/>
    <property type="match status" value="1"/>
</dbReference>
<dbReference type="Proteomes" id="UP000825483">
    <property type="component" value="Unassembled WGS sequence"/>
</dbReference>
<evidence type="ECO:0000313" key="7">
    <source>
        <dbReference type="EMBL" id="GJG57884.1"/>
    </source>
</evidence>
<reference evidence="7" key="1">
    <citation type="journal article" date="2022" name="Int. J. Syst. Evol. Microbiol.">
        <title>Prevotella lacticifex sp. nov., isolated from the rumen of cows.</title>
        <authorList>
            <person name="Shinkai T."/>
            <person name="Ikeyama N."/>
            <person name="Kumagai M."/>
            <person name="Ohmori H."/>
            <person name="Sakamoto M."/>
            <person name="Ohkuma M."/>
            <person name="Mitsumori M."/>
        </authorList>
    </citation>
    <scope>NUCLEOTIDE SEQUENCE</scope>
    <source>
        <strain evidence="7">R5076</strain>
    </source>
</reference>
<dbReference type="SUPFAM" id="SSF88713">
    <property type="entry name" value="Glycoside hydrolase/deacetylase"/>
    <property type="match status" value="1"/>
</dbReference>
<dbReference type="EMBL" id="BPUB01000001">
    <property type="protein sequence ID" value="GJG57884.1"/>
    <property type="molecule type" value="Genomic_DNA"/>
</dbReference>
<dbReference type="Pfam" id="PF00704">
    <property type="entry name" value="Glyco_hydro_18"/>
    <property type="match status" value="1"/>
</dbReference>
<feature type="domain" description="GH18" evidence="6">
    <location>
        <begin position="120"/>
        <end position="426"/>
    </location>
</feature>
<protein>
    <submittedName>
        <fullName evidence="7">Glycosyl transferase family 2</fullName>
    </submittedName>
</protein>
<evidence type="ECO:0000259" key="6">
    <source>
        <dbReference type="PROSITE" id="PS51910"/>
    </source>
</evidence>
<dbReference type="CDD" id="cd06423">
    <property type="entry name" value="CESA_like"/>
    <property type="match status" value="1"/>
</dbReference>
<evidence type="ECO:0000256" key="3">
    <source>
        <dbReference type="ARBA" id="ARBA00022679"/>
    </source>
</evidence>
<keyword evidence="4" id="KW-1133">Transmembrane helix</keyword>
<dbReference type="InterPro" id="IPR011583">
    <property type="entry name" value="Chitinase_II/V-like_cat"/>
</dbReference>
<dbReference type="PANTHER" id="PTHR43630">
    <property type="entry name" value="POLY-BETA-1,6-N-ACETYL-D-GLUCOSAMINE SYNTHASE"/>
    <property type="match status" value="1"/>
</dbReference>
<dbReference type="PROSITE" id="PS51677">
    <property type="entry name" value="NODB"/>
    <property type="match status" value="1"/>
</dbReference>
<dbReference type="CDD" id="cd10962">
    <property type="entry name" value="CE4_GT2-like"/>
    <property type="match status" value="1"/>
</dbReference>
<dbReference type="Gene3D" id="3.10.50.10">
    <property type="match status" value="1"/>
</dbReference>
<dbReference type="RefSeq" id="WP_223930084.1">
    <property type="nucleotide sequence ID" value="NZ_BPTU01000004.1"/>
</dbReference>
<comment type="similarity">
    <text evidence="1">Belongs to the glycosyltransferase 2 family.</text>
</comment>
<feature type="domain" description="NodB homology" evidence="5">
    <location>
        <begin position="499"/>
        <end position="690"/>
    </location>
</feature>
<dbReference type="Gene3D" id="3.20.20.80">
    <property type="entry name" value="Glycosidases"/>
    <property type="match status" value="1"/>
</dbReference>
<evidence type="ECO:0000313" key="8">
    <source>
        <dbReference type="Proteomes" id="UP000825483"/>
    </source>
</evidence>
<feature type="transmembrane region" description="Helical" evidence="4">
    <location>
        <begin position="1060"/>
        <end position="1080"/>
    </location>
</feature>
<feature type="transmembrane region" description="Helical" evidence="4">
    <location>
        <begin position="732"/>
        <end position="755"/>
    </location>
</feature>
<keyword evidence="4" id="KW-0472">Membrane</keyword>
<dbReference type="InterPro" id="IPR029044">
    <property type="entry name" value="Nucleotide-diphossugar_trans"/>
</dbReference>
<dbReference type="GO" id="GO:0005975">
    <property type="term" value="P:carbohydrate metabolic process"/>
    <property type="evidence" value="ECO:0007669"/>
    <property type="project" value="InterPro"/>
</dbReference>